<keyword evidence="14 18" id="KW-0406">Ion transport</keyword>
<keyword evidence="15 18" id="KW-0472">Membrane</keyword>
<feature type="transmembrane region" description="Helical" evidence="18">
    <location>
        <begin position="894"/>
        <end position="920"/>
    </location>
</feature>
<dbReference type="FunFam" id="3.40.50.1000:FF:000018">
    <property type="entry name" value="Calcium-transporting ATPase"/>
    <property type="match status" value="1"/>
</dbReference>
<dbReference type="InterPro" id="IPR023214">
    <property type="entry name" value="HAD_sf"/>
</dbReference>
<feature type="transmembrane region" description="Helical" evidence="18">
    <location>
        <begin position="852"/>
        <end position="874"/>
    </location>
</feature>
<keyword evidence="5 18" id="KW-0109">Calcium transport</keyword>
<dbReference type="NCBIfam" id="TIGR01494">
    <property type="entry name" value="ATPase_P-type"/>
    <property type="match status" value="2"/>
</dbReference>
<evidence type="ECO:0000256" key="7">
    <source>
        <dbReference type="ARBA" id="ARBA00022723"/>
    </source>
</evidence>
<dbReference type="InterPro" id="IPR004837">
    <property type="entry name" value="NaCa_Exmemb"/>
</dbReference>
<keyword evidence="11" id="KW-0460">Magnesium</keyword>
<evidence type="ECO:0000256" key="12">
    <source>
        <dbReference type="ARBA" id="ARBA00022967"/>
    </source>
</evidence>
<feature type="transmembrane region" description="Helical" evidence="18">
    <location>
        <begin position="248"/>
        <end position="267"/>
    </location>
</feature>
<evidence type="ECO:0000256" key="1">
    <source>
        <dbReference type="ARBA" id="ARBA00004128"/>
    </source>
</evidence>
<dbReference type="PRINTS" id="PR00119">
    <property type="entry name" value="CATATPASE"/>
</dbReference>
<dbReference type="NCBIfam" id="TIGR00378">
    <property type="entry name" value="cax"/>
    <property type="match status" value="1"/>
</dbReference>
<feature type="region of interest" description="Disordered" evidence="19">
    <location>
        <begin position="577"/>
        <end position="601"/>
    </location>
</feature>
<dbReference type="InterPro" id="IPR059000">
    <property type="entry name" value="ATPase_P-type_domA"/>
</dbReference>
<dbReference type="InterPro" id="IPR023298">
    <property type="entry name" value="ATPase_P-typ_TM_dom_sf"/>
</dbReference>
<keyword evidence="7" id="KW-0479">Metal-binding</keyword>
<feature type="transmembrane region" description="Helical" evidence="18">
    <location>
        <begin position="1545"/>
        <end position="1561"/>
    </location>
</feature>
<evidence type="ECO:0000256" key="16">
    <source>
        <dbReference type="ARBA" id="ARBA00048694"/>
    </source>
</evidence>
<dbReference type="PANTHER" id="PTHR24093:SF369">
    <property type="entry name" value="CALCIUM-TRANSPORTING ATPASE"/>
    <property type="match status" value="1"/>
</dbReference>
<comment type="similarity">
    <text evidence="2">Belongs to the Ca(2+):cation antiporter (CaCA) (TC 2.A.19) family.</text>
</comment>
<dbReference type="Pfam" id="PF00122">
    <property type="entry name" value="E1-E2_ATPase"/>
    <property type="match status" value="1"/>
</dbReference>
<feature type="transmembrane region" description="Helical" evidence="18">
    <location>
        <begin position="186"/>
        <end position="203"/>
    </location>
</feature>
<keyword evidence="12" id="KW-1278">Translocase</keyword>
<sequence>MDLKVRSLPSLRDLAVSAVRSYGTVPPEPEPSASWASGPLSLTGLGGIFPLAGIPTSPSDRGVWRLGTSILAQWALGTSAWPHPSARPVRSFCVNNHFGEKLEEDQSERTFYLLTDAQLLDGTFLGHHSMMAFFKNAQETGSPSLLASVWHTVEVTFLSSYTNVLLIFVFLGILSGSQEWNPSAVFVLNFLAIFPLASLLSFATEELAKSVGQTVGGLINASFGNAIEMIVGITAVSQGEIHMVQSSMVGSILSGTLLVLGCCFFASGYDKETVHFNVDVTGIMSSLMIVSSSALIIPSTLYSTALYAAPGGNEYILHLSHITAAFLLLFYFVYLYFQLSSHSHLFSSTEDEEEEERQLGPLAASLILIAATLGVTVCSDYLVEGVDGFVEAYGVSRAFLGLIVVPIVGNAGEFATTVKAAKEGKVDLAIGVIVGSTLQIALFVTPFLVLYGWALGQPMSLRFNSFETACFSLAVVVMNCLIREGRSNYFAGVLLCGTYLIIAIAFYVHPDIVSLSEKPVVAHGPLVRGEPSAFEFSAEQLSELIESRSLDTFYAFGGLRGLERGLRTDRHTGLSVDESSVRVHEPSATASSVDKTSHRPHQRHIHFHHHHSTEQFADRRAVFGNNRLPVPKSPTVLQLIWAAYNDHVLFLLTGAAIISLALGLYQTFGTKHSSSNPPVEWVEGVAIIVAIIVIVLVGAGNDFQKELQFQKLNKKKQDRLVRVVRSGRPQEVAIDELVVGDVVHMEPGDVIPADGILIRGHHVRCDESAATGESDLLLKQSGDEVATAIADCRDTKYLDPFVISGSKVAEGLGSFLVIATGNHSSYGKILLSLEEDPGFTPLQSRLNVLAKYIAKFGGIAGLVLFVILFIKFLVGLRHSTASGTEKGQDFLEVFIIALTIVVIAVPEGLPLTVTLSLAFATTRMLKDNNLVRQLRACEIMGNATDICSDKTGTLTQNEMTVVAGMIGTEEFSDLEPLTDVPSRDVPTTAELRSRLHDYVKSEITSAIAYNTTAFESIADGNVTFVGSKTETALLYFARNNIGLGPLEVIRSGYEVVELIPFDATRKFMITVVCVDEFCGYASYRAYIKGAPEVLMGFCSSTLEEPTKWNSVTALTETNKTAIRQKVDTYAKCSLRTVGLFYRDFDRWPPNRAGEIQSDTLDLEDILSNLTLIGIVGIRDPLRTGAHDAVDTCRRAGVTVRMVTGDNLLTARSIAEECAIVTNDEDIVMEGEAFRRLTEEEQLEIAPRLKVLARSQPEDKRTLVRRLKQTGATVAVTGDGTNDAPALKAADVGFSMGISGTEIAREASAIVLMDDNFGSIVKAIMWGRAVSDAVQKFLQFQITITFTSVGLAFVTSVASSSETSVLTAVQLMWVNLIQDTLAALALATDPPSPRVLDRTPDKRSAPLITVPMWKMIIGQSVYQLAVTLVLHFAGNSIFSYTTAHEHSQLQTAVFNTYVWMQIFNLYNTRALGNNINVFEGIHRNWLFIGVNVIMIGGQMIIMFVGGRAFSITRLTGVQWAYSVVLGVLSLLVGVIVRFIPDSLVERLFAGIGFIMGPLWRLLRVKIE</sequence>
<dbReference type="InterPro" id="IPR023299">
    <property type="entry name" value="ATPase_P-typ_cyto_dom_N"/>
</dbReference>
<evidence type="ECO:0000313" key="21">
    <source>
        <dbReference type="EMBL" id="GCB27375.1"/>
    </source>
</evidence>
<dbReference type="GO" id="GO:0005524">
    <property type="term" value="F:ATP binding"/>
    <property type="evidence" value="ECO:0007669"/>
    <property type="project" value="UniProtKB-KW"/>
</dbReference>
<feature type="transmembrane region" description="Helical" evidence="18">
    <location>
        <begin position="155"/>
        <end position="174"/>
    </location>
</feature>
<evidence type="ECO:0000256" key="13">
    <source>
        <dbReference type="ARBA" id="ARBA00022989"/>
    </source>
</evidence>
<dbReference type="SMART" id="SM00831">
    <property type="entry name" value="Cation_ATPase_N"/>
    <property type="match status" value="1"/>
</dbReference>
<comment type="caution">
    <text evidence="21">The sequence shown here is derived from an EMBL/GenBank/DDBJ whole genome shotgun (WGS) entry which is preliminary data.</text>
</comment>
<comment type="catalytic activity">
    <reaction evidence="16 18">
        <text>Ca(2+)(in) + ATP + H2O = Ca(2+)(out) + ADP + phosphate + H(+)</text>
        <dbReference type="Rhea" id="RHEA:18105"/>
        <dbReference type="ChEBI" id="CHEBI:15377"/>
        <dbReference type="ChEBI" id="CHEBI:15378"/>
        <dbReference type="ChEBI" id="CHEBI:29108"/>
        <dbReference type="ChEBI" id="CHEBI:30616"/>
        <dbReference type="ChEBI" id="CHEBI:43474"/>
        <dbReference type="ChEBI" id="CHEBI:456216"/>
        <dbReference type="EC" id="7.2.2.10"/>
    </reaction>
</comment>
<dbReference type="InterPro" id="IPR044492">
    <property type="entry name" value="P_typ_ATPase_HD_dom"/>
</dbReference>
<dbReference type="SUPFAM" id="SSF81660">
    <property type="entry name" value="Metal cation-transporting ATPase, ATP-binding domain N"/>
    <property type="match status" value="1"/>
</dbReference>
<dbReference type="SUPFAM" id="SSF81665">
    <property type="entry name" value="Calcium ATPase, transmembrane domain M"/>
    <property type="match status" value="1"/>
</dbReference>
<keyword evidence="22" id="KW-1185">Reference proteome</keyword>
<feature type="transmembrane region" description="Helical" evidence="18">
    <location>
        <begin position="390"/>
        <end position="408"/>
    </location>
</feature>
<feature type="transmembrane region" description="Helical" evidence="18">
    <location>
        <begin position="215"/>
        <end position="236"/>
    </location>
</feature>
<dbReference type="Gene3D" id="3.40.50.1000">
    <property type="entry name" value="HAD superfamily/HAD-like"/>
    <property type="match status" value="1"/>
</dbReference>
<dbReference type="Gene3D" id="3.40.1110.10">
    <property type="entry name" value="Calcium-transporting ATPase, cytoplasmic domain N"/>
    <property type="match status" value="1"/>
</dbReference>
<feature type="transmembrane region" description="Helical" evidence="18">
    <location>
        <begin position="428"/>
        <end position="451"/>
    </location>
</feature>
<dbReference type="GO" id="GO:0005886">
    <property type="term" value="C:plasma membrane"/>
    <property type="evidence" value="ECO:0007669"/>
    <property type="project" value="TreeGrafter"/>
</dbReference>
<feature type="transmembrane region" description="Helical" evidence="18">
    <location>
        <begin position="488"/>
        <end position="508"/>
    </location>
</feature>
<comment type="caution">
    <text evidence="18">Lacks conserved residue(s) required for the propagation of feature annotation.</text>
</comment>
<keyword evidence="3 18" id="KW-0813">Transport</keyword>
<dbReference type="InterPro" id="IPR044880">
    <property type="entry name" value="NCX_ion-bd_dom_sf"/>
</dbReference>
<dbReference type="SFLD" id="SFLDF00027">
    <property type="entry name" value="p-type_atpase"/>
    <property type="match status" value="1"/>
</dbReference>
<dbReference type="GO" id="GO:0016887">
    <property type="term" value="F:ATP hydrolysis activity"/>
    <property type="evidence" value="ECO:0007669"/>
    <property type="project" value="InterPro"/>
</dbReference>
<dbReference type="Pfam" id="PF01699">
    <property type="entry name" value="Na_Ca_ex"/>
    <property type="match status" value="2"/>
</dbReference>
<dbReference type="InterPro" id="IPR018303">
    <property type="entry name" value="ATPase_P-typ_P_site"/>
</dbReference>
<dbReference type="NCBIfam" id="TIGR01517">
    <property type="entry name" value="ATPase-IIB_Ca"/>
    <property type="match status" value="1"/>
</dbReference>
<dbReference type="SFLD" id="SFLDG00002">
    <property type="entry name" value="C1.7:_P-type_atpase_like"/>
    <property type="match status" value="1"/>
</dbReference>
<dbReference type="GO" id="GO:0005388">
    <property type="term" value="F:P-type calcium transporter activity"/>
    <property type="evidence" value="ECO:0007669"/>
    <property type="project" value="UniProtKB-EC"/>
</dbReference>
<comment type="subcellular location">
    <subcellularLocation>
        <location evidence="18">Membrane</location>
        <topology evidence="18">Multi-pass membrane protein</topology>
    </subcellularLocation>
    <subcellularLocation>
        <location evidence="1">Vacuole membrane</location>
        <topology evidence="1">Multi-pass membrane protein</topology>
    </subcellularLocation>
</comment>
<feature type="transmembrane region" description="Helical" evidence="18">
    <location>
        <begin position="648"/>
        <end position="665"/>
    </location>
</feature>
<accession>A0A401L7C4</accession>
<evidence type="ECO:0000256" key="9">
    <source>
        <dbReference type="ARBA" id="ARBA00022837"/>
    </source>
</evidence>
<keyword evidence="8 18" id="KW-0547">Nucleotide-binding</keyword>
<dbReference type="SUPFAM" id="SSF56784">
    <property type="entry name" value="HAD-like"/>
    <property type="match status" value="1"/>
</dbReference>
<dbReference type="InterPro" id="IPR008250">
    <property type="entry name" value="ATPase_P-typ_transduc_dom_A_sf"/>
</dbReference>
<feature type="domain" description="Cation-transporting P-type ATPase N-terminal" evidence="20">
    <location>
        <begin position="599"/>
        <end position="664"/>
    </location>
</feature>
<comment type="similarity">
    <text evidence="18">Belongs to the cation transport ATPase (P-type) (TC 3.A.3) family.</text>
</comment>
<feature type="transmembrane region" description="Helical" evidence="18">
    <location>
        <begin position="685"/>
        <end position="703"/>
    </location>
</feature>
<evidence type="ECO:0000256" key="8">
    <source>
        <dbReference type="ARBA" id="ARBA00022741"/>
    </source>
</evidence>
<dbReference type="Gene3D" id="2.70.150.10">
    <property type="entry name" value="Calcium-transporting ATPase, cytoplasmic transduction domain A"/>
    <property type="match status" value="1"/>
</dbReference>
<keyword evidence="9 18" id="KW-0106">Calcium</keyword>
<comment type="function">
    <text evidence="17">This magnesium-dependent enzyme catalyzes the hydrolysis of ATP coupled with the transport of calcium. Transports the calcium to the vacuole and participates in the control of the cytosolic free calcium.</text>
</comment>
<evidence type="ECO:0000256" key="18">
    <source>
        <dbReference type="RuleBase" id="RU361146"/>
    </source>
</evidence>
<keyword evidence="10 18" id="KW-0067">ATP-binding</keyword>
<dbReference type="InterPro" id="IPR004798">
    <property type="entry name" value="CAX-like"/>
</dbReference>
<dbReference type="InterPro" id="IPR006068">
    <property type="entry name" value="ATPase_P-typ_cation-transptr_C"/>
</dbReference>
<dbReference type="Gene3D" id="1.20.1110.10">
    <property type="entry name" value="Calcium-transporting ATPase, transmembrane domain"/>
    <property type="match status" value="1"/>
</dbReference>
<dbReference type="SUPFAM" id="SSF81653">
    <property type="entry name" value="Calcium ATPase, transduction domain A"/>
    <property type="match status" value="1"/>
</dbReference>
<dbReference type="InterPro" id="IPR004014">
    <property type="entry name" value="ATPase_P-typ_cation-transptr_N"/>
</dbReference>
<dbReference type="FunFam" id="2.70.150.10:FF:000028">
    <property type="entry name" value="Calcium-transporting ATPase"/>
    <property type="match status" value="1"/>
</dbReference>
<evidence type="ECO:0000256" key="2">
    <source>
        <dbReference type="ARBA" id="ARBA00008170"/>
    </source>
</evidence>
<feature type="transmembrane region" description="Helical" evidence="18">
    <location>
        <begin position="1517"/>
        <end position="1539"/>
    </location>
</feature>
<keyword evidence="4" id="KW-0926">Vacuole</keyword>
<evidence type="ECO:0000313" key="22">
    <source>
        <dbReference type="Proteomes" id="UP000286921"/>
    </source>
</evidence>
<dbReference type="STRING" id="105351.A0A401L7C4"/>
<dbReference type="Gene3D" id="1.20.1420.30">
    <property type="entry name" value="NCX, central ion-binding region"/>
    <property type="match status" value="1"/>
</dbReference>
<protein>
    <recommendedName>
        <fullName evidence="18">Calcium-transporting ATPase</fullName>
        <ecNumber evidence="18">7.2.2.10</ecNumber>
    </recommendedName>
</protein>
<dbReference type="InterPro" id="IPR001757">
    <property type="entry name" value="P_typ_ATPase"/>
</dbReference>
<dbReference type="GO" id="GO:0046872">
    <property type="term" value="F:metal ion binding"/>
    <property type="evidence" value="ECO:0007669"/>
    <property type="project" value="UniProtKB-KW"/>
</dbReference>
<evidence type="ECO:0000256" key="11">
    <source>
        <dbReference type="ARBA" id="ARBA00022842"/>
    </source>
</evidence>
<evidence type="ECO:0000256" key="5">
    <source>
        <dbReference type="ARBA" id="ARBA00022568"/>
    </source>
</evidence>
<proteinExistence type="inferred from homology"/>
<gene>
    <name evidence="21" type="ORF">AAWM_10260</name>
</gene>
<dbReference type="PRINTS" id="PR00120">
    <property type="entry name" value="HATPASE"/>
</dbReference>
<evidence type="ECO:0000256" key="4">
    <source>
        <dbReference type="ARBA" id="ARBA00022554"/>
    </source>
</evidence>
<evidence type="ECO:0000256" key="6">
    <source>
        <dbReference type="ARBA" id="ARBA00022692"/>
    </source>
</evidence>
<dbReference type="PROSITE" id="PS00154">
    <property type="entry name" value="ATPASE_E1_E2"/>
    <property type="match status" value="1"/>
</dbReference>
<dbReference type="InterPro" id="IPR036412">
    <property type="entry name" value="HAD-like_sf"/>
</dbReference>
<name>A0A401L7C4_ASPAW</name>
<evidence type="ECO:0000256" key="15">
    <source>
        <dbReference type="ARBA" id="ARBA00023136"/>
    </source>
</evidence>
<dbReference type="Pfam" id="PF00690">
    <property type="entry name" value="Cation_ATPase_N"/>
    <property type="match status" value="1"/>
</dbReference>
<evidence type="ECO:0000256" key="19">
    <source>
        <dbReference type="SAM" id="MobiDB-lite"/>
    </source>
</evidence>
<dbReference type="PANTHER" id="PTHR24093">
    <property type="entry name" value="CATION TRANSPORTING ATPASE"/>
    <property type="match status" value="1"/>
</dbReference>
<comment type="function">
    <text evidence="18">Catalyzes the hydrolysis of ATP coupled with the transport of calcium.</text>
</comment>
<dbReference type="GO" id="GO:0005774">
    <property type="term" value="C:vacuolar membrane"/>
    <property type="evidence" value="ECO:0007669"/>
    <property type="project" value="UniProtKB-SubCell"/>
</dbReference>
<dbReference type="Pfam" id="PF00689">
    <property type="entry name" value="Cation_ATPase_C"/>
    <property type="match status" value="1"/>
</dbReference>
<dbReference type="NCBIfam" id="TIGR00846">
    <property type="entry name" value="caca2"/>
    <property type="match status" value="1"/>
</dbReference>
<feature type="transmembrane region" description="Helical" evidence="18">
    <location>
        <begin position="1484"/>
        <end position="1505"/>
    </location>
</feature>
<feature type="transmembrane region" description="Helical" evidence="18">
    <location>
        <begin position="1420"/>
        <end position="1439"/>
    </location>
</feature>
<keyword evidence="6 18" id="KW-0812">Transmembrane</keyword>
<evidence type="ECO:0000256" key="14">
    <source>
        <dbReference type="ARBA" id="ARBA00023065"/>
    </source>
</evidence>
<keyword evidence="13 18" id="KW-1133">Transmembrane helix</keyword>
<dbReference type="GO" id="GO:0015369">
    <property type="term" value="F:calcium:proton antiporter activity"/>
    <property type="evidence" value="ECO:0007669"/>
    <property type="project" value="InterPro"/>
</dbReference>
<organism evidence="21 22">
    <name type="scientific">Aspergillus awamori</name>
    <name type="common">Black koji mold</name>
    <dbReference type="NCBI Taxonomy" id="105351"/>
    <lineage>
        <taxon>Eukaryota</taxon>
        <taxon>Fungi</taxon>
        <taxon>Dikarya</taxon>
        <taxon>Ascomycota</taxon>
        <taxon>Pezizomycotina</taxon>
        <taxon>Eurotiomycetes</taxon>
        <taxon>Eurotiomycetidae</taxon>
        <taxon>Eurotiales</taxon>
        <taxon>Aspergillaceae</taxon>
        <taxon>Aspergillus</taxon>
    </lineage>
</organism>
<feature type="transmembrane region" description="Helical" evidence="18">
    <location>
        <begin position="359"/>
        <end position="383"/>
    </location>
</feature>
<dbReference type="EMBL" id="BDHI01000028">
    <property type="protein sequence ID" value="GCB27375.1"/>
    <property type="molecule type" value="Genomic_DNA"/>
</dbReference>
<evidence type="ECO:0000256" key="3">
    <source>
        <dbReference type="ARBA" id="ARBA00022448"/>
    </source>
</evidence>
<reference evidence="21 22" key="1">
    <citation type="submission" date="2016-09" db="EMBL/GenBank/DDBJ databases">
        <title>Aspergillus awamori IFM 58123T.</title>
        <authorList>
            <person name="Kusuya Y."/>
            <person name="Shimizu M."/>
            <person name="Takahashi H."/>
            <person name="Yaguchi T."/>
        </authorList>
    </citation>
    <scope>NUCLEOTIDE SEQUENCE [LARGE SCALE GENOMIC DNA]</scope>
    <source>
        <strain evidence="21 22">IFM 58123</strain>
    </source>
</reference>
<dbReference type="Pfam" id="PF13246">
    <property type="entry name" value="Cation_ATPase"/>
    <property type="match status" value="1"/>
</dbReference>
<dbReference type="InterPro" id="IPR006408">
    <property type="entry name" value="P-type_ATPase_IIB"/>
</dbReference>
<evidence type="ECO:0000256" key="17">
    <source>
        <dbReference type="ARBA" id="ARBA00059328"/>
    </source>
</evidence>
<dbReference type="GO" id="GO:0006874">
    <property type="term" value="P:intracellular calcium ion homeostasis"/>
    <property type="evidence" value="ECO:0007669"/>
    <property type="project" value="TreeGrafter"/>
</dbReference>
<dbReference type="Proteomes" id="UP000286921">
    <property type="component" value="Unassembled WGS sequence"/>
</dbReference>
<evidence type="ECO:0000256" key="10">
    <source>
        <dbReference type="ARBA" id="ARBA00022840"/>
    </source>
</evidence>
<dbReference type="EC" id="7.2.2.10" evidence="18"/>
<dbReference type="SFLD" id="SFLDS00003">
    <property type="entry name" value="Haloacid_Dehalogenase"/>
    <property type="match status" value="1"/>
</dbReference>
<feature type="transmembrane region" description="Helical" evidence="18">
    <location>
        <begin position="287"/>
        <end position="308"/>
    </location>
</feature>
<feature type="transmembrane region" description="Helical" evidence="18">
    <location>
        <begin position="315"/>
        <end position="339"/>
    </location>
</feature>
<evidence type="ECO:0000259" key="20">
    <source>
        <dbReference type="SMART" id="SM00831"/>
    </source>
</evidence>